<reference evidence="2 3" key="1">
    <citation type="submission" date="2019-01" db="EMBL/GenBank/DDBJ databases">
        <title>Sequencing of cultivated peanut Arachis hypogaea provides insights into genome evolution and oil improvement.</title>
        <authorList>
            <person name="Chen X."/>
        </authorList>
    </citation>
    <scope>NUCLEOTIDE SEQUENCE [LARGE SCALE GENOMIC DNA]</scope>
    <source>
        <strain evidence="3">cv. Fuhuasheng</strain>
        <tissue evidence="2">Leaves</tissue>
    </source>
</reference>
<sequence length="201" mass="23693">MELIEWSRRKFKRADKEIERKEIELQHIQKSDIINTEKSGLIFGSQVSIQSRVNIEEITDMAMWEDLESYLGLPATELILKTLISLINKRNHFGWPYRSDGQYSVRTGYHFAKEEKDAREERNLSKASTNQNLRKVWKMLWKLPVPQKVKLLLWKAMQEILLLNANLYQRMIAKTPSCSICQQADETIEHALLLCLWTRAM</sequence>
<dbReference type="Proteomes" id="UP000289738">
    <property type="component" value="Chromosome B03"/>
</dbReference>
<organism evidence="2 3">
    <name type="scientific">Arachis hypogaea</name>
    <name type="common">Peanut</name>
    <dbReference type="NCBI Taxonomy" id="3818"/>
    <lineage>
        <taxon>Eukaryota</taxon>
        <taxon>Viridiplantae</taxon>
        <taxon>Streptophyta</taxon>
        <taxon>Embryophyta</taxon>
        <taxon>Tracheophyta</taxon>
        <taxon>Spermatophyta</taxon>
        <taxon>Magnoliopsida</taxon>
        <taxon>eudicotyledons</taxon>
        <taxon>Gunneridae</taxon>
        <taxon>Pentapetalae</taxon>
        <taxon>rosids</taxon>
        <taxon>fabids</taxon>
        <taxon>Fabales</taxon>
        <taxon>Fabaceae</taxon>
        <taxon>Papilionoideae</taxon>
        <taxon>50 kb inversion clade</taxon>
        <taxon>dalbergioids sensu lato</taxon>
        <taxon>Dalbergieae</taxon>
        <taxon>Pterocarpus clade</taxon>
        <taxon>Arachis</taxon>
    </lineage>
</organism>
<proteinExistence type="predicted"/>
<dbReference type="EMBL" id="SDMP01000013">
    <property type="protein sequence ID" value="RYR21959.1"/>
    <property type="molecule type" value="Genomic_DNA"/>
</dbReference>
<name>A0A445A6A6_ARAHY</name>
<evidence type="ECO:0000259" key="1">
    <source>
        <dbReference type="Pfam" id="PF13966"/>
    </source>
</evidence>
<accession>A0A445A6A6</accession>
<evidence type="ECO:0000313" key="2">
    <source>
        <dbReference type="EMBL" id="RYR21959.1"/>
    </source>
</evidence>
<dbReference type="STRING" id="3818.A0A445A6A6"/>
<protein>
    <recommendedName>
        <fullName evidence="1">Reverse transcriptase zinc-binding domain-containing protein</fullName>
    </recommendedName>
</protein>
<feature type="domain" description="Reverse transcriptase zinc-binding" evidence="1">
    <location>
        <begin position="129"/>
        <end position="200"/>
    </location>
</feature>
<evidence type="ECO:0000313" key="3">
    <source>
        <dbReference type="Proteomes" id="UP000289738"/>
    </source>
</evidence>
<dbReference type="Pfam" id="PF13966">
    <property type="entry name" value="zf-RVT"/>
    <property type="match status" value="1"/>
</dbReference>
<dbReference type="AlphaFoldDB" id="A0A445A6A6"/>
<dbReference type="InterPro" id="IPR026960">
    <property type="entry name" value="RVT-Znf"/>
</dbReference>
<comment type="caution">
    <text evidence="2">The sequence shown here is derived from an EMBL/GenBank/DDBJ whole genome shotgun (WGS) entry which is preliminary data.</text>
</comment>
<gene>
    <name evidence="2" type="ORF">Ahy_B03g067250</name>
</gene>
<keyword evidence="3" id="KW-1185">Reference proteome</keyword>